<accession>A0ABS9THT4</accession>
<dbReference type="PROSITE" id="PS50977">
    <property type="entry name" value="HTH_TETR_2"/>
    <property type="match status" value="1"/>
</dbReference>
<evidence type="ECO:0000256" key="2">
    <source>
        <dbReference type="PROSITE-ProRule" id="PRU00335"/>
    </source>
</evidence>
<evidence type="ECO:0000313" key="5">
    <source>
        <dbReference type="Proteomes" id="UP001299970"/>
    </source>
</evidence>
<organism evidence="4 5">
    <name type="scientific">Pseudonocardia alaniniphila</name>
    <dbReference type="NCBI Taxonomy" id="75291"/>
    <lineage>
        <taxon>Bacteria</taxon>
        <taxon>Bacillati</taxon>
        <taxon>Actinomycetota</taxon>
        <taxon>Actinomycetes</taxon>
        <taxon>Pseudonocardiales</taxon>
        <taxon>Pseudonocardiaceae</taxon>
        <taxon>Pseudonocardia</taxon>
    </lineage>
</organism>
<evidence type="ECO:0000313" key="4">
    <source>
        <dbReference type="EMBL" id="MCH6168102.1"/>
    </source>
</evidence>
<dbReference type="PRINTS" id="PR00455">
    <property type="entry name" value="HTHTETR"/>
</dbReference>
<dbReference type="EMBL" id="JAKXMK010000017">
    <property type="protein sequence ID" value="MCH6168102.1"/>
    <property type="molecule type" value="Genomic_DNA"/>
</dbReference>
<dbReference type="InterPro" id="IPR050109">
    <property type="entry name" value="HTH-type_TetR-like_transc_reg"/>
</dbReference>
<sequence length="197" mass="20871">MRERADAARNRRLILAAAEELLAVHRPDQVSVEQVAAAAGVGKGTVFHRFGSRRGLMVALAEQRAFAMHEAVLSGPPPLGPGAPPRERLLAFLDALVELVSRNIGLMAALDHATVTHPTEDEQDGPHPLHVFWHGHITGLLAESRPDLDAELLSHVLLGGLRSDVVVQLVTSGETARLAAALRTTATALLDAPADGA</sequence>
<keyword evidence="5" id="KW-1185">Reference proteome</keyword>
<feature type="DNA-binding region" description="H-T-H motif" evidence="2">
    <location>
        <begin position="31"/>
        <end position="50"/>
    </location>
</feature>
<dbReference type="Gene3D" id="1.10.357.10">
    <property type="entry name" value="Tetracycline Repressor, domain 2"/>
    <property type="match status" value="1"/>
</dbReference>
<keyword evidence="1 2" id="KW-0238">DNA-binding</keyword>
<dbReference type="InterPro" id="IPR009057">
    <property type="entry name" value="Homeodomain-like_sf"/>
</dbReference>
<dbReference type="PANTHER" id="PTHR30055:SF209">
    <property type="entry name" value="POSSIBLE TRANSCRIPTIONAL REGULATORY PROTEIN (PROBABLY TETR-FAMILY)"/>
    <property type="match status" value="1"/>
</dbReference>
<protein>
    <submittedName>
        <fullName evidence="4">TetR/AcrR family transcriptional regulator</fullName>
    </submittedName>
</protein>
<dbReference type="SUPFAM" id="SSF46689">
    <property type="entry name" value="Homeodomain-like"/>
    <property type="match status" value="1"/>
</dbReference>
<name>A0ABS9THT4_9PSEU</name>
<dbReference type="PANTHER" id="PTHR30055">
    <property type="entry name" value="HTH-TYPE TRANSCRIPTIONAL REGULATOR RUTR"/>
    <property type="match status" value="1"/>
</dbReference>
<dbReference type="Proteomes" id="UP001299970">
    <property type="component" value="Unassembled WGS sequence"/>
</dbReference>
<comment type="caution">
    <text evidence="4">The sequence shown here is derived from an EMBL/GenBank/DDBJ whole genome shotgun (WGS) entry which is preliminary data.</text>
</comment>
<dbReference type="InterPro" id="IPR001647">
    <property type="entry name" value="HTH_TetR"/>
</dbReference>
<proteinExistence type="predicted"/>
<evidence type="ECO:0000256" key="1">
    <source>
        <dbReference type="ARBA" id="ARBA00023125"/>
    </source>
</evidence>
<evidence type="ECO:0000259" key="3">
    <source>
        <dbReference type="PROSITE" id="PS50977"/>
    </source>
</evidence>
<dbReference type="Pfam" id="PF00440">
    <property type="entry name" value="TetR_N"/>
    <property type="match status" value="1"/>
</dbReference>
<gene>
    <name evidence="4" type="ORF">MMF94_20635</name>
</gene>
<feature type="domain" description="HTH tetR-type" evidence="3">
    <location>
        <begin position="8"/>
        <end position="68"/>
    </location>
</feature>
<dbReference type="RefSeq" id="WP_241038745.1">
    <property type="nucleotide sequence ID" value="NZ_BAAAJF010000001.1"/>
</dbReference>
<reference evidence="4 5" key="1">
    <citation type="submission" date="2022-03" db="EMBL/GenBank/DDBJ databases">
        <title>Pseudonocardia alaer sp. nov., a novel actinomycete isolated from reed forest soil.</title>
        <authorList>
            <person name="Wang L."/>
        </authorList>
    </citation>
    <scope>NUCLEOTIDE SEQUENCE [LARGE SCALE GENOMIC DNA]</scope>
    <source>
        <strain evidence="4 5">Y-16303</strain>
    </source>
</reference>